<accession>A0ABM7PQB2</accession>
<keyword evidence="4" id="KW-1185">Reference proteome</keyword>
<sequence length="425" mass="47457">MTWLHNAAHTRWLEAETDRIFEFGRRSRVHTGFGWLDNNGNVVAEKPTQLWITARMTHVFALAGLMGRPGANTLVDHGINALRTAFHDDDHGGWFASVNDEGPVETAKSGYAHSFVLLAAASAVAAGRPGATELLEDALAIADGKFWDHDANMCFDSWDREFTQTEAYRGGNASMHSVEAYLIVTDVTGETRWLERALHIAEVLIHRFARNNSYRVFEHFDPDWNPLPEYNTDHRADRFRAYGSTPGHWTEWARLLLHVKAGLEARGMDAPSWLLDDARGLFDAACRDAWQPDGHPGFVYSVDWQGQPVVTSRIRWVPVEAIGGAAALYKATGDPAYAAWYERIWDHVREHFIDYENGSWWQELDENGSVSSSVWDGKADIYHLMHCLLVPRLPLTPGLAPALAANLLDADLRTAPAPVPAPALS</sequence>
<gene>
    <name evidence="3" type="ORF">SCMU_00820</name>
</gene>
<dbReference type="Pfam" id="PF07221">
    <property type="entry name" value="GlcNAc_2-epim"/>
    <property type="match status" value="1"/>
</dbReference>
<name>A0ABM7PQB2_SINCY</name>
<dbReference type="InterPro" id="IPR010819">
    <property type="entry name" value="AGE/CE"/>
</dbReference>
<proteinExistence type="inferred from homology"/>
<dbReference type="SUPFAM" id="SSF48208">
    <property type="entry name" value="Six-hairpin glycosidases"/>
    <property type="match status" value="1"/>
</dbReference>
<protein>
    <submittedName>
        <fullName evidence="3">Sulfoquinovose isomerase</fullName>
    </submittedName>
</protein>
<dbReference type="EMBL" id="AP024525">
    <property type="protein sequence ID" value="BCT74240.1"/>
    <property type="molecule type" value="Genomic_DNA"/>
</dbReference>
<evidence type="ECO:0000256" key="2">
    <source>
        <dbReference type="ARBA" id="ARBA00023235"/>
    </source>
</evidence>
<evidence type="ECO:0000313" key="4">
    <source>
        <dbReference type="Proteomes" id="UP001319861"/>
    </source>
</evidence>
<keyword evidence="2 3" id="KW-0413">Isomerase</keyword>
<evidence type="ECO:0000256" key="1">
    <source>
        <dbReference type="ARBA" id="ARBA00008558"/>
    </source>
</evidence>
<dbReference type="GO" id="GO:0016853">
    <property type="term" value="F:isomerase activity"/>
    <property type="evidence" value="ECO:0007669"/>
    <property type="project" value="UniProtKB-KW"/>
</dbReference>
<dbReference type="RefSeq" id="WP_229230999.1">
    <property type="nucleotide sequence ID" value="NZ_AP024525.1"/>
</dbReference>
<reference evidence="3 4" key="1">
    <citation type="journal article" date="2021" name="J. Biosci. Bioeng.">
        <title>Identification and characterization of a chc gene cluster responsible for the aromatization pathway of cyclohexanecarboxylate degradation in Sinomonas cyclohexanicum ATCC 51369.</title>
        <authorList>
            <person name="Yamamoto T."/>
            <person name="Hasegawa Y."/>
            <person name="Lau P.C.K."/>
            <person name="Iwaki H."/>
        </authorList>
    </citation>
    <scope>NUCLEOTIDE SEQUENCE [LARGE SCALE GENOMIC DNA]</scope>
    <source>
        <strain evidence="3 4">ATCC 51369</strain>
    </source>
</reference>
<organism evidence="3 4">
    <name type="scientific">Sinomonas cyclohexanicum</name>
    <name type="common">Corynebacterium cyclohexanicum</name>
    <dbReference type="NCBI Taxonomy" id="322009"/>
    <lineage>
        <taxon>Bacteria</taxon>
        <taxon>Bacillati</taxon>
        <taxon>Actinomycetota</taxon>
        <taxon>Actinomycetes</taxon>
        <taxon>Micrococcales</taxon>
        <taxon>Micrococcaceae</taxon>
        <taxon>Sinomonas</taxon>
    </lineage>
</organism>
<comment type="similarity">
    <text evidence="1">Belongs to the N-acylglucosamine 2-epimerase family.</text>
</comment>
<dbReference type="InterPro" id="IPR012341">
    <property type="entry name" value="6hp_glycosidase-like_sf"/>
</dbReference>
<dbReference type="Gene3D" id="1.50.10.10">
    <property type="match status" value="1"/>
</dbReference>
<dbReference type="InterPro" id="IPR008928">
    <property type="entry name" value="6-hairpin_glycosidase_sf"/>
</dbReference>
<evidence type="ECO:0000313" key="3">
    <source>
        <dbReference type="EMBL" id="BCT74240.1"/>
    </source>
</evidence>
<dbReference type="PANTHER" id="PTHR15108">
    <property type="entry name" value="N-ACYLGLUCOSAMINE-2-EPIMERASE"/>
    <property type="match status" value="1"/>
</dbReference>
<dbReference type="Proteomes" id="UP001319861">
    <property type="component" value="Chromosome"/>
</dbReference>